<evidence type="ECO:0000256" key="9">
    <source>
        <dbReference type="ARBA" id="ARBA00023170"/>
    </source>
</evidence>
<dbReference type="PRINTS" id="PR00237">
    <property type="entry name" value="GPCRRHODOPSN"/>
</dbReference>
<evidence type="ECO:0000256" key="10">
    <source>
        <dbReference type="ARBA" id="ARBA00023180"/>
    </source>
</evidence>
<feature type="transmembrane region" description="Helical" evidence="13">
    <location>
        <begin position="144"/>
        <end position="167"/>
    </location>
</feature>
<evidence type="ECO:0000256" key="11">
    <source>
        <dbReference type="ARBA" id="ARBA00023224"/>
    </source>
</evidence>
<keyword evidence="2 13" id="KW-1003">Cell membrane</keyword>
<keyword evidence="7 12" id="KW-0297">G-protein coupled receptor</keyword>
<protein>
    <recommendedName>
        <fullName evidence="13">Olfactory receptor</fullName>
    </recommendedName>
</protein>
<dbReference type="GO" id="GO:0004984">
    <property type="term" value="F:olfactory receptor activity"/>
    <property type="evidence" value="ECO:0007669"/>
    <property type="project" value="InterPro"/>
</dbReference>
<keyword evidence="3 13" id="KW-0716">Sensory transduction</keyword>
<dbReference type="InterPro" id="IPR000725">
    <property type="entry name" value="Olfact_rcpt"/>
</dbReference>
<dbReference type="Proteomes" id="UP000695026">
    <property type="component" value="Unplaced"/>
</dbReference>
<organism evidence="15 16">
    <name type="scientific">Python bivittatus</name>
    <name type="common">Burmese python</name>
    <name type="synonym">Python molurus bivittatus</name>
    <dbReference type="NCBI Taxonomy" id="176946"/>
    <lineage>
        <taxon>Eukaryota</taxon>
        <taxon>Metazoa</taxon>
        <taxon>Chordata</taxon>
        <taxon>Craniata</taxon>
        <taxon>Vertebrata</taxon>
        <taxon>Euteleostomi</taxon>
        <taxon>Lepidosauria</taxon>
        <taxon>Squamata</taxon>
        <taxon>Bifurcata</taxon>
        <taxon>Unidentata</taxon>
        <taxon>Episquamata</taxon>
        <taxon>Toxicofera</taxon>
        <taxon>Serpentes</taxon>
        <taxon>Henophidia</taxon>
        <taxon>Pythonidae</taxon>
        <taxon>Python</taxon>
    </lineage>
</organism>
<evidence type="ECO:0000256" key="5">
    <source>
        <dbReference type="ARBA" id="ARBA00022725"/>
    </source>
</evidence>
<dbReference type="GO" id="GO:0005886">
    <property type="term" value="C:plasma membrane"/>
    <property type="evidence" value="ECO:0007669"/>
    <property type="project" value="UniProtKB-SubCell"/>
</dbReference>
<name>A0A9F2WM32_PYTBI</name>
<evidence type="ECO:0000256" key="8">
    <source>
        <dbReference type="ARBA" id="ARBA00023136"/>
    </source>
</evidence>
<dbReference type="GO" id="GO:0004930">
    <property type="term" value="F:G protein-coupled receptor activity"/>
    <property type="evidence" value="ECO:0007669"/>
    <property type="project" value="UniProtKB-KW"/>
</dbReference>
<keyword evidence="9 12" id="KW-0675">Receptor</keyword>
<dbReference type="InterPro" id="IPR000276">
    <property type="entry name" value="GPCR_Rhodpsn"/>
</dbReference>
<evidence type="ECO:0000259" key="14">
    <source>
        <dbReference type="PROSITE" id="PS50262"/>
    </source>
</evidence>
<keyword evidence="6 13" id="KW-1133">Transmembrane helix</keyword>
<feature type="transmembrane region" description="Helical" evidence="13">
    <location>
        <begin position="101"/>
        <end position="123"/>
    </location>
</feature>
<dbReference type="InterPro" id="IPR017452">
    <property type="entry name" value="GPCR_Rhodpsn_7TM"/>
</dbReference>
<keyword evidence="10" id="KW-0325">Glycoprotein</keyword>
<evidence type="ECO:0000313" key="16">
    <source>
        <dbReference type="RefSeq" id="XP_007445041.1"/>
    </source>
</evidence>
<dbReference type="CDD" id="cd15911">
    <property type="entry name" value="7tmA_OR11A-like"/>
    <property type="match status" value="1"/>
</dbReference>
<feature type="transmembrane region" description="Helical" evidence="13">
    <location>
        <begin position="203"/>
        <end position="224"/>
    </location>
</feature>
<dbReference type="Gene3D" id="1.20.1070.10">
    <property type="entry name" value="Rhodopsin 7-helix transmembrane proteins"/>
    <property type="match status" value="1"/>
</dbReference>
<dbReference type="AlphaFoldDB" id="A0A9F2WM32"/>
<evidence type="ECO:0000256" key="4">
    <source>
        <dbReference type="ARBA" id="ARBA00022692"/>
    </source>
</evidence>
<keyword evidence="15" id="KW-1185">Reference proteome</keyword>
<dbReference type="SUPFAM" id="SSF81321">
    <property type="entry name" value="Family A G protein-coupled receptor-like"/>
    <property type="match status" value="1"/>
</dbReference>
<dbReference type="OMA" id="WTNGFIG"/>
<evidence type="ECO:0000256" key="13">
    <source>
        <dbReference type="RuleBase" id="RU363047"/>
    </source>
</evidence>
<evidence type="ECO:0000256" key="2">
    <source>
        <dbReference type="ARBA" id="ARBA00022475"/>
    </source>
</evidence>
<keyword evidence="5 13" id="KW-0552">Olfaction</keyword>
<feature type="transmembrane region" description="Helical" evidence="13">
    <location>
        <begin position="245"/>
        <end position="264"/>
    </location>
</feature>
<dbReference type="RefSeq" id="XP_007445041.1">
    <property type="nucleotide sequence ID" value="XM_007444979.1"/>
</dbReference>
<feature type="transmembrane region" description="Helical" evidence="13">
    <location>
        <begin position="65"/>
        <end position="89"/>
    </location>
</feature>
<feature type="transmembrane region" description="Helical" evidence="13">
    <location>
        <begin position="26"/>
        <end position="53"/>
    </location>
</feature>
<sequence length="327" mass="37396">MDEQQRENQTHVTLFILLGFQNLKHLWILLFLAFLFIYIFTMAGNLLIVVLVVTDQHLHTPMYFFLCNLSCLEICYSSTLSPILLTTLLMDGKAISFSHCFLQLFLFGYCLGAECYLLSVMSYDRYLAICKPLHYAAVMNIRRCIQLAAVSWTNGFIGISIIMTTMLQLKYCGPNEIDHYFCDSVPLKELSCSDTDLVEHVNLILLFIYTMPPFLITLASYIYIIRAILRIPSTTGRQKAFSTCSSHLIVVSIYYGSLITVYLLPPSSSMNKACSLLYTILPPLVNPLIYSLRNKDVKRALRRVKNKVAIYNILQNMLIDLLNVKNK</sequence>
<keyword evidence="8 13" id="KW-0472">Membrane</keyword>
<evidence type="ECO:0000256" key="1">
    <source>
        <dbReference type="ARBA" id="ARBA00004651"/>
    </source>
</evidence>
<comment type="similarity">
    <text evidence="12">Belongs to the G-protein coupled receptor 1 family.</text>
</comment>
<gene>
    <name evidence="16" type="primary">LOC103059720</name>
</gene>
<dbReference type="PRINTS" id="PR00245">
    <property type="entry name" value="OLFACTORYR"/>
</dbReference>
<feature type="domain" description="G-protein coupled receptors family 1 profile" evidence="14">
    <location>
        <begin position="44"/>
        <end position="290"/>
    </location>
</feature>
<evidence type="ECO:0000313" key="15">
    <source>
        <dbReference type="Proteomes" id="UP000695026"/>
    </source>
</evidence>
<keyword evidence="11 12" id="KW-0807">Transducer</keyword>
<dbReference type="PROSITE" id="PS50262">
    <property type="entry name" value="G_PROTEIN_RECEP_F1_2"/>
    <property type="match status" value="1"/>
</dbReference>
<comment type="subcellular location">
    <subcellularLocation>
        <location evidence="1 13">Cell membrane</location>
        <topology evidence="1 13">Multi-pass membrane protein</topology>
    </subcellularLocation>
</comment>
<dbReference type="OrthoDB" id="9444602at2759"/>
<dbReference type="FunFam" id="1.20.1070.10:FF:000010">
    <property type="entry name" value="Olfactory receptor"/>
    <property type="match status" value="1"/>
</dbReference>
<evidence type="ECO:0000256" key="12">
    <source>
        <dbReference type="RuleBase" id="RU000688"/>
    </source>
</evidence>
<proteinExistence type="inferred from homology"/>
<reference evidence="16" key="1">
    <citation type="submission" date="2025-08" db="UniProtKB">
        <authorList>
            <consortium name="RefSeq"/>
        </authorList>
    </citation>
    <scope>IDENTIFICATION</scope>
    <source>
        <tissue evidence="16">Liver</tissue>
    </source>
</reference>
<evidence type="ECO:0000256" key="3">
    <source>
        <dbReference type="ARBA" id="ARBA00022606"/>
    </source>
</evidence>
<dbReference type="PANTHER" id="PTHR26452">
    <property type="entry name" value="OLFACTORY RECEPTOR"/>
    <property type="match status" value="1"/>
</dbReference>
<keyword evidence="4 12" id="KW-0812">Transmembrane</keyword>
<dbReference type="PROSITE" id="PS00237">
    <property type="entry name" value="G_PROTEIN_RECEP_F1_1"/>
    <property type="match status" value="1"/>
</dbReference>
<dbReference type="GeneID" id="103059720"/>
<evidence type="ECO:0000256" key="7">
    <source>
        <dbReference type="ARBA" id="ARBA00023040"/>
    </source>
</evidence>
<accession>A0A9F2WM32</accession>
<feature type="transmembrane region" description="Helical" evidence="13">
    <location>
        <begin position="276"/>
        <end position="293"/>
    </location>
</feature>
<dbReference type="InterPro" id="IPR050516">
    <property type="entry name" value="Olfactory_GPCR"/>
</dbReference>
<evidence type="ECO:0000256" key="6">
    <source>
        <dbReference type="ARBA" id="ARBA00022989"/>
    </source>
</evidence>
<dbReference type="KEGG" id="pbi:103059720"/>
<dbReference type="Pfam" id="PF13853">
    <property type="entry name" value="7tm_4"/>
    <property type="match status" value="1"/>
</dbReference>